<feature type="DNA-binding region" description="H-T-H motif" evidence="2">
    <location>
        <begin position="33"/>
        <end position="52"/>
    </location>
</feature>
<reference evidence="4 5" key="1">
    <citation type="submission" date="2018-06" db="EMBL/GenBank/DDBJ databases">
        <title>Mutators as drivers of adaptation in pathogenic bacteria and a risk factor for host jumps and vaccine escape.</title>
        <authorList>
            <person name="Barnes A.C."/>
            <person name="Silayeva O."/>
        </authorList>
    </citation>
    <scope>NUCLEOTIDE SEQUENCE [LARGE SCALE GENOMIC DNA]</scope>
    <source>
        <strain evidence="4 5">QMA0445</strain>
    </source>
</reference>
<dbReference type="EMBL" id="QLQD01000089">
    <property type="protein sequence ID" value="RLU54202.1"/>
    <property type="molecule type" value="Genomic_DNA"/>
</dbReference>
<keyword evidence="1 2" id="KW-0238">DNA-binding</keyword>
<dbReference type="RefSeq" id="WP_003098920.1">
    <property type="nucleotide sequence ID" value="NZ_CP010783.1"/>
</dbReference>
<dbReference type="InterPro" id="IPR050624">
    <property type="entry name" value="HTH-type_Tx_Regulator"/>
</dbReference>
<comment type="caution">
    <text evidence="4">The sequence shown here is derived from an EMBL/GenBank/DDBJ whole genome shotgun (WGS) entry which is preliminary data.</text>
</comment>
<dbReference type="InterPro" id="IPR001647">
    <property type="entry name" value="HTH_TetR"/>
</dbReference>
<evidence type="ECO:0000313" key="5">
    <source>
        <dbReference type="Proteomes" id="UP000269148"/>
    </source>
</evidence>
<dbReference type="AlphaFoldDB" id="A0A1S1XRF1"/>
<evidence type="ECO:0000256" key="1">
    <source>
        <dbReference type="ARBA" id="ARBA00023125"/>
    </source>
</evidence>
<gene>
    <name evidence="4" type="ORF">DIY07_11035</name>
</gene>
<name>A0A1S1XRF1_STRIN</name>
<evidence type="ECO:0000256" key="2">
    <source>
        <dbReference type="PROSITE-ProRule" id="PRU00335"/>
    </source>
</evidence>
<dbReference type="GeneID" id="35764946"/>
<protein>
    <submittedName>
        <fullName evidence="4">TetR/AcrR family transcriptional regulator</fullName>
    </submittedName>
</protein>
<feature type="domain" description="HTH tetR-type" evidence="3">
    <location>
        <begin position="10"/>
        <end position="70"/>
    </location>
</feature>
<organism evidence="4 5">
    <name type="scientific">Streptococcus iniae</name>
    <name type="common">Streptococcus shiloi</name>
    <dbReference type="NCBI Taxonomy" id="1346"/>
    <lineage>
        <taxon>Bacteria</taxon>
        <taxon>Bacillati</taxon>
        <taxon>Bacillota</taxon>
        <taxon>Bacilli</taxon>
        <taxon>Lactobacillales</taxon>
        <taxon>Streptococcaceae</taxon>
        <taxon>Streptococcus</taxon>
    </lineage>
</organism>
<dbReference type="InterPro" id="IPR009057">
    <property type="entry name" value="Homeodomain-like_sf"/>
</dbReference>
<dbReference type="PANTHER" id="PTHR43479">
    <property type="entry name" value="ACREF/ENVCD OPERON REPRESSOR-RELATED"/>
    <property type="match status" value="1"/>
</dbReference>
<dbReference type="Pfam" id="PF00440">
    <property type="entry name" value="TetR_N"/>
    <property type="match status" value="1"/>
</dbReference>
<dbReference type="PROSITE" id="PS50977">
    <property type="entry name" value="HTH_TETR_2"/>
    <property type="match status" value="1"/>
</dbReference>
<dbReference type="OrthoDB" id="9810250at2"/>
<dbReference type="SMR" id="A0A1S1XRF1"/>
<evidence type="ECO:0000259" key="3">
    <source>
        <dbReference type="PROSITE" id="PS50977"/>
    </source>
</evidence>
<proteinExistence type="predicted"/>
<sequence>MKEVKNSIAMKSRQELIQALLRLMKNNNYQLITVSEISDEAQLSRRTFYRIYDSKNDILEDIFYQLSEDYKAFLQKEKHYSFDLMVGKYFEFWEMHMTLLTIILEQGLFYQLIKEINRHLPRIYEEIKGEKCQCHASFDKSLTLMACSGALWNILKLWVSFDTRPRPIEMVNYIKNTVSSINNSIQSKGN</sequence>
<dbReference type="PANTHER" id="PTHR43479:SF11">
    <property type="entry name" value="ACREF_ENVCD OPERON REPRESSOR-RELATED"/>
    <property type="match status" value="1"/>
</dbReference>
<evidence type="ECO:0000313" key="4">
    <source>
        <dbReference type="EMBL" id="RLU54202.1"/>
    </source>
</evidence>
<dbReference type="SUPFAM" id="SSF46689">
    <property type="entry name" value="Homeodomain-like"/>
    <property type="match status" value="1"/>
</dbReference>
<dbReference type="Proteomes" id="UP000269148">
    <property type="component" value="Unassembled WGS sequence"/>
</dbReference>
<accession>A0A1S1XRF1</accession>
<dbReference type="KEGG" id="siz:SI82_01140"/>
<dbReference type="GO" id="GO:0003677">
    <property type="term" value="F:DNA binding"/>
    <property type="evidence" value="ECO:0007669"/>
    <property type="project" value="UniProtKB-UniRule"/>
</dbReference>
<dbReference type="Gene3D" id="1.10.357.10">
    <property type="entry name" value="Tetracycline Repressor, domain 2"/>
    <property type="match status" value="1"/>
</dbReference>